<dbReference type="EMBL" id="BARS01006001">
    <property type="protein sequence ID" value="GAF81858.1"/>
    <property type="molecule type" value="Genomic_DNA"/>
</dbReference>
<dbReference type="PROSITE" id="PS50830">
    <property type="entry name" value="TNASE_3"/>
    <property type="match status" value="1"/>
</dbReference>
<dbReference type="AlphaFoldDB" id="X0SL95"/>
<dbReference type="SMART" id="SM00318">
    <property type="entry name" value="SNc"/>
    <property type="match status" value="1"/>
</dbReference>
<sequence length="323" mass="37111">MAQLTKIQQLNPDRVPVTIKARVISLWSSSRELVAREGRLEDETGIIPFTLWKSSGIKDLEKDRQYVFQRAGLGKRDGELRVQLDERSWAYPVNDETDVYRVMIKITQQEQAERKRLMKGARITKADRGRLRSSKFGIVIAAGFITWLLVMILVFTDLITEEKIRNFFQGRRALRQSEAARKAATISREGTVEEVLEGGIIRVKIGEDLWTIHYLGLDVPRLPATKGSRVDPLALQALNFNKYLARDKKVRLEFEEWLPPEDEEARAYVFDGEKMLNTALLERGLARLRKEAGKLSYAERLTRAEESARSARKGVWRKNALVK</sequence>
<accession>X0SL95</accession>
<dbReference type="InterPro" id="IPR016071">
    <property type="entry name" value="Staphylococal_nuclease_OB-fold"/>
</dbReference>
<evidence type="ECO:0000313" key="3">
    <source>
        <dbReference type="EMBL" id="GAF81858.1"/>
    </source>
</evidence>
<name>X0SL95_9ZZZZ</name>
<dbReference type="InterPro" id="IPR035437">
    <property type="entry name" value="SNase_OB-fold_sf"/>
</dbReference>
<evidence type="ECO:0000256" key="1">
    <source>
        <dbReference type="SAM" id="Phobius"/>
    </source>
</evidence>
<proteinExistence type="predicted"/>
<dbReference type="Pfam" id="PF00565">
    <property type="entry name" value="SNase"/>
    <property type="match status" value="1"/>
</dbReference>
<feature type="domain" description="TNase-like" evidence="2">
    <location>
        <begin position="186"/>
        <end position="318"/>
    </location>
</feature>
<feature type="transmembrane region" description="Helical" evidence="1">
    <location>
        <begin position="136"/>
        <end position="155"/>
    </location>
</feature>
<organism evidence="3">
    <name type="scientific">marine sediment metagenome</name>
    <dbReference type="NCBI Taxonomy" id="412755"/>
    <lineage>
        <taxon>unclassified sequences</taxon>
        <taxon>metagenomes</taxon>
        <taxon>ecological metagenomes</taxon>
    </lineage>
</organism>
<dbReference type="Gene3D" id="2.40.50.140">
    <property type="entry name" value="Nucleic acid-binding proteins"/>
    <property type="match status" value="1"/>
</dbReference>
<dbReference type="Gene3D" id="2.40.50.90">
    <property type="match status" value="1"/>
</dbReference>
<gene>
    <name evidence="3" type="ORF">S01H1_11749</name>
</gene>
<dbReference type="SUPFAM" id="SSF50249">
    <property type="entry name" value="Nucleic acid-binding proteins"/>
    <property type="match status" value="1"/>
</dbReference>
<keyword evidence="1" id="KW-1133">Transmembrane helix</keyword>
<evidence type="ECO:0000259" key="2">
    <source>
        <dbReference type="PROSITE" id="PS50830"/>
    </source>
</evidence>
<reference evidence="3" key="1">
    <citation type="journal article" date="2014" name="Front. Microbiol.">
        <title>High frequency of phylogenetically diverse reductive dehalogenase-homologous genes in deep subseafloor sedimentary metagenomes.</title>
        <authorList>
            <person name="Kawai M."/>
            <person name="Futagami T."/>
            <person name="Toyoda A."/>
            <person name="Takaki Y."/>
            <person name="Nishi S."/>
            <person name="Hori S."/>
            <person name="Arai W."/>
            <person name="Tsubouchi T."/>
            <person name="Morono Y."/>
            <person name="Uchiyama I."/>
            <person name="Ito T."/>
            <person name="Fujiyama A."/>
            <person name="Inagaki F."/>
            <person name="Takami H."/>
        </authorList>
    </citation>
    <scope>NUCLEOTIDE SEQUENCE</scope>
    <source>
        <strain evidence="3">Expedition CK06-06</strain>
    </source>
</reference>
<keyword evidence="1" id="KW-0472">Membrane</keyword>
<dbReference type="SUPFAM" id="SSF50199">
    <property type="entry name" value="Staphylococcal nuclease"/>
    <property type="match status" value="1"/>
</dbReference>
<dbReference type="InterPro" id="IPR012340">
    <property type="entry name" value="NA-bd_OB-fold"/>
</dbReference>
<comment type="caution">
    <text evidence="3">The sequence shown here is derived from an EMBL/GenBank/DDBJ whole genome shotgun (WGS) entry which is preliminary data.</text>
</comment>
<keyword evidence="1" id="KW-0812">Transmembrane</keyword>
<protein>
    <recommendedName>
        <fullName evidence="2">TNase-like domain-containing protein</fullName>
    </recommendedName>
</protein>